<dbReference type="EMBL" id="CAMKVN010000991">
    <property type="protein sequence ID" value="CAI2172868.1"/>
    <property type="molecule type" value="Genomic_DNA"/>
</dbReference>
<comment type="similarity">
    <text evidence="1 7">Belongs to the peptidase S8 family.</text>
</comment>
<feature type="active site" description="Charge relay system" evidence="6 7">
    <location>
        <position position="168"/>
    </location>
</feature>
<evidence type="ECO:0000256" key="6">
    <source>
        <dbReference type="PIRSR" id="PIRSR615500-1"/>
    </source>
</evidence>
<keyword evidence="2 7" id="KW-0645">Protease</keyword>
<dbReference type="GO" id="GO:0016020">
    <property type="term" value="C:membrane"/>
    <property type="evidence" value="ECO:0007669"/>
    <property type="project" value="InterPro"/>
</dbReference>
<dbReference type="InterPro" id="IPR015500">
    <property type="entry name" value="Peptidase_S8_subtilisin-rel"/>
</dbReference>
<protein>
    <submittedName>
        <fullName evidence="10">783_t:CDS:1</fullName>
    </submittedName>
</protein>
<evidence type="ECO:0000259" key="9">
    <source>
        <dbReference type="Pfam" id="PF06280"/>
    </source>
</evidence>
<name>A0A9W4WYE3_9GLOM</name>
<dbReference type="InterPro" id="IPR034187">
    <property type="entry name" value="Peptidases_S8_5"/>
</dbReference>
<dbReference type="SUPFAM" id="SSF52743">
    <property type="entry name" value="Subtilisin-like"/>
    <property type="match status" value="1"/>
</dbReference>
<evidence type="ECO:0000256" key="7">
    <source>
        <dbReference type="PROSITE-ProRule" id="PRU01240"/>
    </source>
</evidence>
<dbReference type="GO" id="GO:0006508">
    <property type="term" value="P:proteolysis"/>
    <property type="evidence" value="ECO:0007669"/>
    <property type="project" value="UniProtKB-KW"/>
</dbReference>
<dbReference type="Pfam" id="PF06280">
    <property type="entry name" value="fn3_5"/>
    <property type="match status" value="1"/>
</dbReference>
<dbReference type="PANTHER" id="PTHR43806:SF66">
    <property type="entry name" value="SERIN ENDOPEPTIDASE"/>
    <property type="match status" value="1"/>
</dbReference>
<evidence type="ECO:0000256" key="2">
    <source>
        <dbReference type="ARBA" id="ARBA00022670"/>
    </source>
</evidence>
<dbReference type="PROSITE" id="PS51892">
    <property type="entry name" value="SUBTILASE"/>
    <property type="match status" value="1"/>
</dbReference>
<organism evidence="10 11">
    <name type="scientific">Funneliformis geosporum</name>
    <dbReference type="NCBI Taxonomy" id="1117311"/>
    <lineage>
        <taxon>Eukaryota</taxon>
        <taxon>Fungi</taxon>
        <taxon>Fungi incertae sedis</taxon>
        <taxon>Mucoromycota</taxon>
        <taxon>Glomeromycotina</taxon>
        <taxon>Glomeromycetes</taxon>
        <taxon>Glomerales</taxon>
        <taxon>Glomeraceae</taxon>
        <taxon>Funneliformis</taxon>
    </lineage>
</organism>
<keyword evidence="5 7" id="KW-0720">Serine protease</keyword>
<dbReference type="Gene3D" id="3.40.50.200">
    <property type="entry name" value="Peptidase S8/S53 domain"/>
    <property type="match status" value="2"/>
</dbReference>
<comment type="caution">
    <text evidence="10">The sequence shown here is derived from an EMBL/GenBank/DDBJ whole genome shotgun (WGS) entry which is preliminary data.</text>
</comment>
<evidence type="ECO:0000259" key="8">
    <source>
        <dbReference type="Pfam" id="PF00082"/>
    </source>
</evidence>
<feature type="domain" description="Peptidase S8/S53" evidence="8">
    <location>
        <begin position="159"/>
        <end position="565"/>
    </location>
</feature>
<evidence type="ECO:0000256" key="4">
    <source>
        <dbReference type="ARBA" id="ARBA00022801"/>
    </source>
</evidence>
<dbReference type="Proteomes" id="UP001153678">
    <property type="component" value="Unassembled WGS sequence"/>
</dbReference>
<evidence type="ECO:0000313" key="10">
    <source>
        <dbReference type="EMBL" id="CAI2172868.1"/>
    </source>
</evidence>
<dbReference type="Gene3D" id="2.60.40.1710">
    <property type="entry name" value="Subtilisin-like superfamily"/>
    <property type="match status" value="1"/>
</dbReference>
<dbReference type="InterPro" id="IPR023827">
    <property type="entry name" value="Peptidase_S8_Asp-AS"/>
</dbReference>
<keyword evidence="3" id="KW-0732">Signal</keyword>
<proteinExistence type="inferred from homology"/>
<dbReference type="InterPro" id="IPR050131">
    <property type="entry name" value="Peptidase_S8_subtilisin-like"/>
</dbReference>
<evidence type="ECO:0000256" key="5">
    <source>
        <dbReference type="ARBA" id="ARBA00022825"/>
    </source>
</evidence>
<dbReference type="GO" id="GO:0004252">
    <property type="term" value="F:serine-type endopeptidase activity"/>
    <property type="evidence" value="ECO:0007669"/>
    <property type="project" value="UniProtKB-UniRule"/>
</dbReference>
<dbReference type="AlphaFoldDB" id="A0A9W4WYE3"/>
<dbReference type="PANTHER" id="PTHR43806">
    <property type="entry name" value="PEPTIDASE S8"/>
    <property type="match status" value="1"/>
</dbReference>
<dbReference type="PROSITE" id="PS00137">
    <property type="entry name" value="SUBTILASE_HIS"/>
    <property type="match status" value="1"/>
</dbReference>
<feature type="active site" description="Charge relay system" evidence="6 7">
    <location>
        <position position="208"/>
    </location>
</feature>
<dbReference type="CDD" id="cd07489">
    <property type="entry name" value="Peptidases_S8_5"/>
    <property type="match status" value="1"/>
</dbReference>
<evidence type="ECO:0000313" key="11">
    <source>
        <dbReference type="Proteomes" id="UP001153678"/>
    </source>
</evidence>
<accession>A0A9W4WYE3</accession>
<keyword evidence="4 7" id="KW-0378">Hydrolase</keyword>
<sequence length="804" mass="89421">MIKGVGIIKRAPKHVEIVENVYILKFTITPSLDDKEKHEIIKQHENFHSEIKKKGLNISVRYEFYELINAISFEVKENDLEKIVEITGVQSIEPVQRHQILPTSSNTKMEIESKYTRMSFDKRDWTPDTPLNLSKEANLNSIHKMIGADLVHNKLGYYGKGIKVGIIDTGIDYLHPALGGCFGPGCRVEYGYNYLEDTWDPRDVCVGHGTHVAGIIGANDSMHSGFLGIAPQITFGAYRVMDCEGQGEGDVVMTALQRAKDDGMNIINLSLGGTNWAITPLSKMIDALTRTGIIVVTANGNVGIEGIFESEGELLGSKAISVGSIENTHYLAFKAYDVSDKNFSIDYITVSARAFAFSSAKVEIFPDYECPKNFKKYKSKIVLVMLDTSPLDCAWFGNLQKIKASGILLVTEVTLGPILAYFDKAQITIPTATIIPNIARLIKERKKENNNLELEFSEKTGQIISSPIGYSMSYFSSWGLSNEFEIKELLAPGGIIFSTYPIHLGSYAQLLGTSMATACVSGALALYVEANYSSLNARDMLTLYSTPIYDTKNDEKASVLQQGAGLINVYNSIISTTFVTPFKISLKGTQLFDYQYLDIQNYGKEEITYRLKHFPAISVNGYNGTRSVPTKYMKFNHSTAIVRFENDKVTVQPGSNVRVFFKISSPKDLVKEQRWFYSGFIQVEPIDQSNLPVTIPYAGFAGDLRSLPILGQPEFPQIQKSNTTISSNSTTPTTFTMENSENKPIISIVISTPTKLLLIHALNSDKQIIGLLPGINYDVNLLGTNHYLIKTKTNQRLSYEWDVL</sequence>
<evidence type="ECO:0000256" key="1">
    <source>
        <dbReference type="ARBA" id="ARBA00011073"/>
    </source>
</evidence>
<feature type="domain" description="C5a peptidase/Subtilisin-like protease SBT2-like Fn3-like" evidence="9">
    <location>
        <begin position="584"/>
        <end position="697"/>
    </location>
</feature>
<dbReference type="InterPro" id="IPR022398">
    <property type="entry name" value="Peptidase_S8_His-AS"/>
</dbReference>
<gene>
    <name evidence="10" type="ORF">FWILDA_LOCUS5797</name>
</gene>
<dbReference type="PRINTS" id="PR00723">
    <property type="entry name" value="SUBTILISIN"/>
</dbReference>
<keyword evidence="11" id="KW-1185">Reference proteome</keyword>
<reference evidence="10" key="1">
    <citation type="submission" date="2022-08" db="EMBL/GenBank/DDBJ databases">
        <authorList>
            <person name="Kallberg Y."/>
            <person name="Tangrot J."/>
            <person name="Rosling A."/>
        </authorList>
    </citation>
    <scope>NUCLEOTIDE SEQUENCE</scope>
    <source>
        <strain evidence="10">Wild A</strain>
    </source>
</reference>
<evidence type="ECO:0000256" key="3">
    <source>
        <dbReference type="ARBA" id="ARBA00022729"/>
    </source>
</evidence>
<dbReference type="GO" id="GO:0005615">
    <property type="term" value="C:extracellular space"/>
    <property type="evidence" value="ECO:0007669"/>
    <property type="project" value="TreeGrafter"/>
</dbReference>
<feature type="active site" description="Charge relay system" evidence="6 7">
    <location>
        <position position="514"/>
    </location>
</feature>
<dbReference type="InterPro" id="IPR010435">
    <property type="entry name" value="C5a/SBT2-like_Fn3"/>
</dbReference>
<dbReference type="PROSITE" id="PS00136">
    <property type="entry name" value="SUBTILASE_ASP"/>
    <property type="match status" value="1"/>
</dbReference>
<dbReference type="Pfam" id="PF00082">
    <property type="entry name" value="Peptidase_S8"/>
    <property type="match status" value="1"/>
</dbReference>
<dbReference type="OrthoDB" id="10256524at2759"/>
<dbReference type="InterPro" id="IPR000209">
    <property type="entry name" value="Peptidase_S8/S53_dom"/>
</dbReference>
<dbReference type="InterPro" id="IPR036852">
    <property type="entry name" value="Peptidase_S8/S53_dom_sf"/>
</dbReference>